<evidence type="ECO:0000256" key="1">
    <source>
        <dbReference type="ARBA" id="ARBA00001974"/>
    </source>
</evidence>
<feature type="signal peptide" evidence="5">
    <location>
        <begin position="1"/>
        <end position="18"/>
    </location>
</feature>
<proteinExistence type="inferred from homology"/>
<dbReference type="PANTHER" id="PTHR11552:SF147">
    <property type="entry name" value="CHOLINE DEHYDROGENASE, MITOCHONDRIAL"/>
    <property type="match status" value="1"/>
</dbReference>
<feature type="chain" id="PRO_5045084573" description="Glucose-methanol-choline oxidoreductase N-terminal domain-containing protein" evidence="5">
    <location>
        <begin position="19"/>
        <end position="536"/>
    </location>
</feature>
<evidence type="ECO:0000256" key="2">
    <source>
        <dbReference type="ARBA" id="ARBA00010790"/>
    </source>
</evidence>
<keyword evidence="8" id="KW-1185">Reference proteome</keyword>
<dbReference type="Proteomes" id="UP001556367">
    <property type="component" value="Unassembled WGS sequence"/>
</dbReference>
<comment type="cofactor">
    <cofactor evidence="1">
        <name>FAD</name>
        <dbReference type="ChEBI" id="CHEBI:57692"/>
    </cofactor>
</comment>
<evidence type="ECO:0000313" key="8">
    <source>
        <dbReference type="Proteomes" id="UP001556367"/>
    </source>
</evidence>
<name>A0ABR3JEW2_9AGAR</name>
<evidence type="ECO:0000259" key="6">
    <source>
        <dbReference type="PROSITE" id="PS00624"/>
    </source>
</evidence>
<gene>
    <name evidence="7" type="ORF">HGRIS_005384</name>
</gene>
<accession>A0ABR3JEW2</accession>
<comment type="similarity">
    <text evidence="2">Belongs to the GMC oxidoreductase family.</text>
</comment>
<keyword evidence="5" id="KW-0732">Signal</keyword>
<organism evidence="7 8">
    <name type="scientific">Hohenbuehelia grisea</name>
    <dbReference type="NCBI Taxonomy" id="104357"/>
    <lineage>
        <taxon>Eukaryota</taxon>
        <taxon>Fungi</taxon>
        <taxon>Dikarya</taxon>
        <taxon>Basidiomycota</taxon>
        <taxon>Agaricomycotina</taxon>
        <taxon>Agaricomycetes</taxon>
        <taxon>Agaricomycetidae</taxon>
        <taxon>Agaricales</taxon>
        <taxon>Pleurotineae</taxon>
        <taxon>Pleurotaceae</taxon>
        <taxon>Hohenbuehelia</taxon>
    </lineage>
</organism>
<evidence type="ECO:0000256" key="4">
    <source>
        <dbReference type="ARBA" id="ARBA00022827"/>
    </source>
</evidence>
<dbReference type="InterPro" id="IPR036188">
    <property type="entry name" value="FAD/NAD-bd_sf"/>
</dbReference>
<evidence type="ECO:0000256" key="3">
    <source>
        <dbReference type="ARBA" id="ARBA00022630"/>
    </source>
</evidence>
<dbReference type="InterPro" id="IPR012132">
    <property type="entry name" value="GMC_OxRdtase"/>
</dbReference>
<sequence length="536" mass="57239">MFWTTLALYLSSGPLAQAVLIDSTSQWSPVDSHYDFIVVGGGTAGNVVANRLTEDPKVKVLVLEAGPSNEGVLNSIIPFFAPLVVPNTPFDWNYTTTAQPGLNGRPIPYPRGHILGGSSSVNYMAYTRGSAEDYDRFAAITADAEWSWDRLQPYIRKNEIWTAPADHHPTTGQFDPAVHGFHGINSVSLNGFPRPIDGMVLQAIGELKSEFPFRLDMNSGMPLGVGPVQNITASKEVVLSAGSIGSPHILLNSGIGDSVALSKVGISPVHHLPSVGQNLTDHPLIENAWLVNSTDTFEKVTQNATFAAQILDQWKRTETGYLVAPPFSFIGWHRLPPNESAPSNPNDPSAGPNTPHFETIISNGGLGAVTLPGNFMGIGTVVVSPESRGSVTINSSNPLDPPIIDPGLLQSSFDLLAMREAIRTAFRLAAAPAFVGYLLNPAGDLGSVDITSDAQLDEYIRNHAQSIFHPVSTASMSRRGAPYGVVDPDLLVKGINGVRIIDASVLPRIPSAHTQAATYIIAERAADIIKAAWKAA</sequence>
<dbReference type="EMBL" id="JASNQZ010000008">
    <property type="protein sequence ID" value="KAL0954256.1"/>
    <property type="molecule type" value="Genomic_DNA"/>
</dbReference>
<dbReference type="Gene3D" id="3.30.560.10">
    <property type="entry name" value="Glucose Oxidase, domain 3"/>
    <property type="match status" value="2"/>
</dbReference>
<protein>
    <recommendedName>
        <fullName evidence="6">Glucose-methanol-choline oxidoreductase N-terminal domain-containing protein</fullName>
    </recommendedName>
</protein>
<evidence type="ECO:0000256" key="5">
    <source>
        <dbReference type="SAM" id="SignalP"/>
    </source>
</evidence>
<dbReference type="PANTHER" id="PTHR11552">
    <property type="entry name" value="GLUCOSE-METHANOL-CHOLINE GMC OXIDOREDUCTASE"/>
    <property type="match status" value="1"/>
</dbReference>
<dbReference type="InterPro" id="IPR007867">
    <property type="entry name" value="GMC_OxRtase_C"/>
</dbReference>
<dbReference type="PIRSF" id="PIRSF000137">
    <property type="entry name" value="Alcohol_oxidase"/>
    <property type="match status" value="1"/>
</dbReference>
<dbReference type="Gene3D" id="3.50.50.60">
    <property type="entry name" value="FAD/NAD(P)-binding domain"/>
    <property type="match status" value="2"/>
</dbReference>
<keyword evidence="3" id="KW-0285">Flavoprotein</keyword>
<reference evidence="8" key="1">
    <citation type="submission" date="2024-06" db="EMBL/GenBank/DDBJ databases">
        <title>Multi-omics analyses provide insights into the biosynthesis of the anticancer antibiotic pleurotin in Hohenbuehelia grisea.</title>
        <authorList>
            <person name="Weaver J.A."/>
            <person name="Alberti F."/>
        </authorList>
    </citation>
    <scope>NUCLEOTIDE SEQUENCE [LARGE SCALE GENOMIC DNA]</scope>
    <source>
        <strain evidence="8">T-177</strain>
    </source>
</reference>
<dbReference type="PROSITE" id="PS00624">
    <property type="entry name" value="GMC_OXRED_2"/>
    <property type="match status" value="1"/>
</dbReference>
<dbReference type="SUPFAM" id="SSF54373">
    <property type="entry name" value="FAD-linked reductases, C-terminal domain"/>
    <property type="match status" value="1"/>
</dbReference>
<dbReference type="Pfam" id="PF05199">
    <property type="entry name" value="GMC_oxred_C"/>
    <property type="match status" value="1"/>
</dbReference>
<dbReference type="SUPFAM" id="SSF51905">
    <property type="entry name" value="FAD/NAD(P)-binding domain"/>
    <property type="match status" value="1"/>
</dbReference>
<dbReference type="Pfam" id="PF00732">
    <property type="entry name" value="GMC_oxred_N"/>
    <property type="match status" value="2"/>
</dbReference>
<comment type="caution">
    <text evidence="7">The sequence shown here is derived from an EMBL/GenBank/DDBJ whole genome shotgun (WGS) entry which is preliminary data.</text>
</comment>
<feature type="domain" description="Glucose-methanol-choline oxidoreductase N-terminal" evidence="6">
    <location>
        <begin position="242"/>
        <end position="256"/>
    </location>
</feature>
<evidence type="ECO:0000313" key="7">
    <source>
        <dbReference type="EMBL" id="KAL0954256.1"/>
    </source>
</evidence>
<dbReference type="InterPro" id="IPR000172">
    <property type="entry name" value="GMC_OxRdtase_N"/>
</dbReference>
<keyword evidence="4" id="KW-0274">FAD</keyword>